<reference evidence="1 2" key="1">
    <citation type="submission" date="2013-09" db="EMBL/GenBank/DDBJ databases">
        <title>Genome Sequences of seven clinical isolates and type strains of anginosus group streptococci.</title>
        <authorList>
            <person name="Maruyama F."/>
            <person name="Sakurai A."/>
            <person name="Ogura Y."/>
            <person name="Homma H."/>
            <person name="Takahashi N."/>
            <person name="Ohtsubo Y."/>
            <person name="Hoshino T."/>
            <person name="Okahashi N."/>
            <person name="Nakagawa I."/>
            <person name="Kimura S."/>
            <person name="Fujiwara T."/>
            <person name="Hayashi T."/>
            <person name="Shintani S."/>
        </authorList>
    </citation>
    <scope>NUCLEOTIDE SEQUENCE [LARGE SCALE GENOMIC DNA]</scope>
    <source>
        <strain evidence="2">CCUG46377</strain>
    </source>
</reference>
<evidence type="ECO:0000313" key="2">
    <source>
        <dbReference type="Proteomes" id="UP000016985"/>
    </source>
</evidence>
<keyword evidence="2" id="KW-1185">Reference proteome</keyword>
<feature type="non-terminal residue" evidence="1">
    <location>
        <position position="39"/>
    </location>
</feature>
<keyword evidence="1" id="KW-0547">Nucleotide-binding</keyword>
<keyword evidence="1" id="KW-0347">Helicase</keyword>
<evidence type="ECO:0000313" key="1">
    <source>
        <dbReference type="EMBL" id="GAD45503.1"/>
    </source>
</evidence>
<feature type="non-terminal residue" evidence="1">
    <location>
        <position position="1"/>
    </location>
</feature>
<dbReference type="Proteomes" id="UP000016985">
    <property type="component" value="Unassembled WGS sequence"/>
</dbReference>
<keyword evidence="1" id="KW-0067">ATP-binding</keyword>
<proteinExistence type="predicted"/>
<keyword evidence="1" id="KW-0378">Hydrolase</keyword>
<name>U2ZSJ5_STRCV</name>
<gene>
    <name evidence="1" type="ORF">ANG5_2031</name>
</gene>
<comment type="caution">
    <text evidence="1">The sequence shown here is derived from an EMBL/GenBank/DDBJ whole genome shotgun (WGS) entry which is preliminary data.</text>
</comment>
<dbReference type="EMBL" id="BASX01000064">
    <property type="protein sequence ID" value="GAD45503.1"/>
    <property type="molecule type" value="Genomic_DNA"/>
</dbReference>
<sequence>AEELKSKILRLAELNKLLDMGDVEEKRNDNPLVEDVKRA</sequence>
<accession>U2ZSJ5</accession>
<protein>
    <submittedName>
        <fullName evidence="1">Helicase</fullName>
    </submittedName>
</protein>
<dbReference type="AlphaFoldDB" id="U2ZSJ5"/>
<organism evidence="1 2">
    <name type="scientific">Streptococcus constellatus subsp. pharyngis SK1060 = CCUG 46377</name>
    <dbReference type="NCBI Taxonomy" id="1035184"/>
    <lineage>
        <taxon>Bacteria</taxon>
        <taxon>Bacillati</taxon>
        <taxon>Bacillota</taxon>
        <taxon>Bacilli</taxon>
        <taxon>Lactobacillales</taxon>
        <taxon>Streptococcaceae</taxon>
        <taxon>Streptococcus</taxon>
        <taxon>Streptococcus anginosus group</taxon>
    </lineage>
</organism>
<dbReference type="GO" id="GO:0004386">
    <property type="term" value="F:helicase activity"/>
    <property type="evidence" value="ECO:0007669"/>
    <property type="project" value="UniProtKB-KW"/>
</dbReference>